<dbReference type="PROSITE" id="PS51762">
    <property type="entry name" value="GH16_2"/>
    <property type="match status" value="1"/>
</dbReference>
<keyword evidence="6" id="KW-1185">Reference proteome</keyword>
<dbReference type="GO" id="GO:0005975">
    <property type="term" value="P:carbohydrate metabolic process"/>
    <property type="evidence" value="ECO:0007669"/>
    <property type="project" value="InterPro"/>
</dbReference>
<evidence type="ECO:0000256" key="1">
    <source>
        <dbReference type="ARBA" id="ARBA00022801"/>
    </source>
</evidence>
<evidence type="ECO:0000259" key="4">
    <source>
        <dbReference type="PROSITE" id="PS51762"/>
    </source>
</evidence>
<evidence type="ECO:0000313" key="6">
    <source>
        <dbReference type="Proteomes" id="UP000054007"/>
    </source>
</evidence>
<name>A0A0D7BBT8_9AGAR</name>
<gene>
    <name evidence="5" type="ORF">CYLTODRAFT_352757</name>
</gene>
<dbReference type="Proteomes" id="UP000054007">
    <property type="component" value="Unassembled WGS sequence"/>
</dbReference>
<dbReference type="PANTHER" id="PTHR38121:SF2">
    <property type="entry name" value="ACYLTRANSFERASE 3 DOMAIN-CONTAINING PROTEIN"/>
    <property type="match status" value="1"/>
</dbReference>
<feature type="active site" description="Proton donor" evidence="3">
    <location>
        <position position="96"/>
    </location>
</feature>
<dbReference type="Gene3D" id="2.60.120.200">
    <property type="match status" value="1"/>
</dbReference>
<sequence length="218" mass="23771">MLSPFYRQYGFSIDEYTVGSSPYAHDFVADNVQLGDGVLEMKVSGYTSGNILSAQITSDEASLYGSVRVTMKSSKTAGVCEGIFFYLNDNQETDIELLTTTSLEASDSLPAGYWTTNQALVPGQAASSVNIAFPFDPTEDFHEYRIDWVEGSTTFYVDGEQVNQLTDNVPTEAAPFMFNAWSSGNKGWSAGPPTSDSVTQVRKIELYQGYSAKGKLCA</sequence>
<dbReference type="EMBL" id="KN880520">
    <property type="protein sequence ID" value="KIY67690.1"/>
    <property type="molecule type" value="Genomic_DNA"/>
</dbReference>
<dbReference type="PANTHER" id="PTHR38121">
    <property type="entry name" value="GH16 DOMAIN-CONTAINING PROTEIN"/>
    <property type="match status" value="1"/>
</dbReference>
<feature type="active site" description="Nucleophile" evidence="3">
    <location>
        <position position="92"/>
    </location>
</feature>
<protein>
    <submittedName>
        <fullName evidence="5">Glycoside hydrolase family 16 protein</fullName>
    </submittedName>
</protein>
<dbReference type="PRINTS" id="PR00737">
    <property type="entry name" value="GLHYDRLASE16"/>
</dbReference>
<dbReference type="AlphaFoldDB" id="A0A0D7BBT8"/>
<reference evidence="5 6" key="1">
    <citation type="journal article" date="2015" name="Fungal Genet. Biol.">
        <title>Evolution of novel wood decay mechanisms in Agaricales revealed by the genome sequences of Fistulina hepatica and Cylindrobasidium torrendii.</title>
        <authorList>
            <person name="Floudas D."/>
            <person name="Held B.W."/>
            <person name="Riley R."/>
            <person name="Nagy L.G."/>
            <person name="Koehler G."/>
            <person name="Ransdell A.S."/>
            <person name="Younus H."/>
            <person name="Chow J."/>
            <person name="Chiniquy J."/>
            <person name="Lipzen A."/>
            <person name="Tritt A."/>
            <person name="Sun H."/>
            <person name="Haridas S."/>
            <person name="LaButti K."/>
            <person name="Ohm R.A."/>
            <person name="Kues U."/>
            <person name="Blanchette R.A."/>
            <person name="Grigoriev I.V."/>
            <person name="Minto R.E."/>
            <person name="Hibbett D.S."/>
        </authorList>
    </citation>
    <scope>NUCLEOTIDE SEQUENCE [LARGE SCALE GENOMIC DNA]</scope>
    <source>
        <strain evidence="5 6">FP15055 ss-10</strain>
    </source>
</reference>
<evidence type="ECO:0000256" key="3">
    <source>
        <dbReference type="PIRSR" id="PIRSR608264-1"/>
    </source>
</evidence>
<dbReference type="InterPro" id="IPR013320">
    <property type="entry name" value="ConA-like_dom_sf"/>
</dbReference>
<keyword evidence="1 5" id="KW-0378">Hydrolase</keyword>
<dbReference type="SUPFAM" id="SSF49899">
    <property type="entry name" value="Concanavalin A-like lectins/glucanases"/>
    <property type="match status" value="1"/>
</dbReference>
<organism evidence="5 6">
    <name type="scientific">Cylindrobasidium torrendii FP15055 ss-10</name>
    <dbReference type="NCBI Taxonomy" id="1314674"/>
    <lineage>
        <taxon>Eukaryota</taxon>
        <taxon>Fungi</taxon>
        <taxon>Dikarya</taxon>
        <taxon>Basidiomycota</taxon>
        <taxon>Agaricomycotina</taxon>
        <taxon>Agaricomycetes</taxon>
        <taxon>Agaricomycetidae</taxon>
        <taxon>Agaricales</taxon>
        <taxon>Marasmiineae</taxon>
        <taxon>Physalacriaceae</taxon>
        <taxon>Cylindrobasidium</taxon>
    </lineage>
</organism>
<dbReference type="InterPro" id="IPR000757">
    <property type="entry name" value="Beta-glucanase-like"/>
</dbReference>
<accession>A0A0D7BBT8</accession>
<dbReference type="OrthoDB" id="25131at2759"/>
<feature type="domain" description="GH16" evidence="4">
    <location>
        <begin position="1"/>
        <end position="212"/>
    </location>
</feature>
<proteinExistence type="predicted"/>
<dbReference type="STRING" id="1314674.A0A0D7BBT8"/>
<keyword evidence="2" id="KW-0326">Glycosidase</keyword>
<evidence type="ECO:0000256" key="2">
    <source>
        <dbReference type="ARBA" id="ARBA00023295"/>
    </source>
</evidence>
<evidence type="ECO:0000313" key="5">
    <source>
        <dbReference type="EMBL" id="KIY67690.1"/>
    </source>
</evidence>
<dbReference type="Pfam" id="PF00722">
    <property type="entry name" value="Glyco_hydro_16"/>
    <property type="match status" value="1"/>
</dbReference>
<dbReference type="CDD" id="cd00413">
    <property type="entry name" value="Glyco_hydrolase_16"/>
    <property type="match status" value="1"/>
</dbReference>
<dbReference type="GO" id="GO:0004553">
    <property type="term" value="F:hydrolase activity, hydrolyzing O-glycosyl compounds"/>
    <property type="evidence" value="ECO:0007669"/>
    <property type="project" value="InterPro"/>
</dbReference>
<dbReference type="InterPro" id="IPR008264">
    <property type="entry name" value="Beta_glucanase"/>
</dbReference>